<name>A0AC59YG57_RANTA</name>
<dbReference type="EMBL" id="OX596098">
    <property type="protein sequence ID" value="CAM9647768.1"/>
    <property type="molecule type" value="Genomic_DNA"/>
</dbReference>
<organism evidence="1 2">
    <name type="scientific">Rangifer tarandus platyrhynchus</name>
    <name type="common">Svalbard reindeer</name>
    <dbReference type="NCBI Taxonomy" id="3082113"/>
    <lineage>
        <taxon>Eukaryota</taxon>
        <taxon>Metazoa</taxon>
        <taxon>Chordata</taxon>
        <taxon>Craniata</taxon>
        <taxon>Vertebrata</taxon>
        <taxon>Euteleostomi</taxon>
        <taxon>Mammalia</taxon>
        <taxon>Eutheria</taxon>
        <taxon>Laurasiatheria</taxon>
        <taxon>Artiodactyla</taxon>
        <taxon>Ruminantia</taxon>
        <taxon>Pecora</taxon>
        <taxon>Cervidae</taxon>
        <taxon>Odocoileinae</taxon>
        <taxon>Rangifer</taxon>
    </lineage>
</organism>
<proteinExistence type="predicted"/>
<protein>
    <submittedName>
        <fullName evidence="1">Uncharacterized protein</fullName>
    </submittedName>
</protein>
<evidence type="ECO:0000313" key="2">
    <source>
        <dbReference type="Proteomes" id="UP001162501"/>
    </source>
</evidence>
<gene>
    <name evidence="1" type="ORF">MRATA1EN22A_LOCUS5474</name>
</gene>
<reference evidence="1" key="1">
    <citation type="submission" date="2023-05" db="EMBL/GenBank/DDBJ databases">
        <authorList>
            <consortium name="ELIXIR-Norway"/>
        </authorList>
    </citation>
    <scope>NUCLEOTIDE SEQUENCE</scope>
</reference>
<reference evidence="1" key="2">
    <citation type="submission" date="2025-03" db="EMBL/GenBank/DDBJ databases">
        <authorList>
            <consortium name="ELIXIR-Norway"/>
            <consortium name="Elixir Norway"/>
        </authorList>
    </citation>
    <scope>NUCLEOTIDE SEQUENCE</scope>
</reference>
<dbReference type="Proteomes" id="UP001162501">
    <property type="component" value="Chromosome 14"/>
</dbReference>
<evidence type="ECO:0000313" key="1">
    <source>
        <dbReference type="EMBL" id="CAM9647768.1"/>
    </source>
</evidence>
<sequence length="142" mass="15278">MGAGDSGEQGWRWAQVSPKSALKFTWPVPRVGPGRTPGGRSHFTAGRGLRLFNQASPLSGVEKSRRQEMTTRAGQQPLSWGHRGLGTILGTYTGPFSCPETYREARANSSRLQAGRQAQGSARNECLSWASSLALLCAHPAL</sequence>
<accession>A0AC59YG57</accession>